<dbReference type="GO" id="GO:0003677">
    <property type="term" value="F:DNA binding"/>
    <property type="evidence" value="ECO:0007669"/>
    <property type="project" value="InterPro"/>
</dbReference>
<dbReference type="GO" id="GO:0046872">
    <property type="term" value="F:metal ion binding"/>
    <property type="evidence" value="ECO:0007669"/>
    <property type="project" value="InterPro"/>
</dbReference>
<sequence length="107" mass="12332">MSSERKDIINRLKRTEGQIRGVQKMIEDEKSCFEIITQLTAIRSSINSTMGVIIGNRITQVIENPADDPELQEERINQAINLIIKKKKKKDMIIITSFFSLLYYLSS</sequence>
<accession>A0A4U9XME7</accession>
<dbReference type="CDD" id="cd10155">
    <property type="entry name" value="BsYrkD-like_DUF156"/>
    <property type="match status" value="1"/>
</dbReference>
<evidence type="ECO:0000313" key="2">
    <source>
        <dbReference type="Proteomes" id="UP000304914"/>
    </source>
</evidence>
<dbReference type="PANTHER" id="PTHR33677:SF5">
    <property type="entry name" value="TRANSCRIPTIONAL REPRESSOR FRMR"/>
    <property type="match status" value="1"/>
</dbReference>
<evidence type="ECO:0000313" key="1">
    <source>
        <dbReference type="EMBL" id="VTS14660.1"/>
    </source>
</evidence>
<dbReference type="PANTHER" id="PTHR33677">
    <property type="entry name" value="TRANSCRIPTIONAL REPRESSOR FRMR-RELATED"/>
    <property type="match status" value="1"/>
</dbReference>
<dbReference type="Proteomes" id="UP000304914">
    <property type="component" value="Chromosome"/>
</dbReference>
<dbReference type="STRING" id="873448.STRPO_1081"/>
<protein>
    <submittedName>
        <fullName evidence="1">Transcriptional repressor frmR</fullName>
    </submittedName>
</protein>
<name>A0A4U9XME7_9STRE</name>
<gene>
    <name evidence="1" type="primary">yhjE</name>
    <name evidence="1" type="ORF">NCTC5385_00408</name>
</gene>
<dbReference type="EMBL" id="LR594035">
    <property type="protein sequence ID" value="VTS14660.1"/>
    <property type="molecule type" value="Genomic_DNA"/>
</dbReference>
<dbReference type="GO" id="GO:0045892">
    <property type="term" value="P:negative regulation of DNA-templated transcription"/>
    <property type="evidence" value="ECO:0007669"/>
    <property type="project" value="UniProtKB-ARBA"/>
</dbReference>
<dbReference type="InterPro" id="IPR003735">
    <property type="entry name" value="Metal_Tscrpt_repr"/>
</dbReference>
<organism evidence="1 2">
    <name type="scientific">Streptococcus pseudoporcinus</name>
    <dbReference type="NCBI Taxonomy" id="361101"/>
    <lineage>
        <taxon>Bacteria</taxon>
        <taxon>Bacillati</taxon>
        <taxon>Bacillota</taxon>
        <taxon>Bacilli</taxon>
        <taxon>Lactobacillales</taxon>
        <taxon>Streptococcaceae</taxon>
        <taxon>Streptococcus</taxon>
    </lineage>
</organism>
<dbReference type="AlphaFoldDB" id="A0A4U9XME7"/>
<dbReference type="Pfam" id="PF02583">
    <property type="entry name" value="Trns_repr_metal"/>
    <property type="match status" value="1"/>
</dbReference>
<dbReference type="Gene3D" id="1.20.58.1000">
    <property type="entry name" value="Metal-sensitive repressor, helix protomer"/>
    <property type="match status" value="1"/>
</dbReference>
<reference evidence="1 2" key="1">
    <citation type="submission" date="2019-05" db="EMBL/GenBank/DDBJ databases">
        <authorList>
            <consortium name="Pathogen Informatics"/>
        </authorList>
    </citation>
    <scope>NUCLEOTIDE SEQUENCE [LARGE SCALE GENOMIC DNA]</scope>
    <source>
        <strain evidence="1 2">NCTC5385</strain>
    </source>
</reference>
<dbReference type="InterPro" id="IPR038390">
    <property type="entry name" value="Metal_Tscrpt_repr_sf"/>
</dbReference>
<proteinExistence type="predicted"/>